<dbReference type="PANTHER" id="PTHR30098">
    <property type="entry name" value="LEUCYL/PHENYLALANYL-TRNA--PROTEIN TRANSFERASE"/>
    <property type="match status" value="1"/>
</dbReference>
<reference evidence="5" key="1">
    <citation type="submission" date="2022-05" db="EMBL/GenBank/DDBJ databases">
        <authorList>
            <person name="Pankratov T."/>
        </authorList>
    </citation>
    <scope>NUCLEOTIDE SEQUENCE</scope>
    <source>
        <strain evidence="5">BP6-180914</strain>
    </source>
</reference>
<comment type="catalytic activity">
    <reaction evidence="4">
        <text>N-terminal L-arginyl-[protein] + L-leucyl-tRNA(Leu) = N-terminal L-leucyl-L-arginyl-[protein] + tRNA(Leu) + H(+)</text>
        <dbReference type="Rhea" id="RHEA:50416"/>
        <dbReference type="Rhea" id="RHEA-COMP:9613"/>
        <dbReference type="Rhea" id="RHEA-COMP:9622"/>
        <dbReference type="Rhea" id="RHEA-COMP:12672"/>
        <dbReference type="Rhea" id="RHEA-COMP:12673"/>
        <dbReference type="ChEBI" id="CHEBI:15378"/>
        <dbReference type="ChEBI" id="CHEBI:64719"/>
        <dbReference type="ChEBI" id="CHEBI:78442"/>
        <dbReference type="ChEBI" id="CHEBI:78494"/>
        <dbReference type="ChEBI" id="CHEBI:133044"/>
        <dbReference type="EC" id="2.3.2.6"/>
    </reaction>
</comment>
<dbReference type="EMBL" id="JAMOIM010000018">
    <property type="protein sequence ID" value="MCW6510816.1"/>
    <property type="molecule type" value="Genomic_DNA"/>
</dbReference>
<dbReference type="GO" id="GO:0008914">
    <property type="term" value="F:leucyl-tRNA--protein transferase activity"/>
    <property type="evidence" value="ECO:0007669"/>
    <property type="project" value="UniProtKB-UniRule"/>
</dbReference>
<evidence type="ECO:0000256" key="2">
    <source>
        <dbReference type="ARBA" id="ARBA00022679"/>
    </source>
</evidence>
<keyword evidence="2 4" id="KW-0808">Transferase</keyword>
<accession>A0AA42CLU5</accession>
<dbReference type="InterPro" id="IPR004616">
    <property type="entry name" value="Leu/Phe-tRNA_Trfase"/>
</dbReference>
<gene>
    <name evidence="4 5" type="primary">aat</name>
    <name evidence="5" type="ORF">M8523_22640</name>
</gene>
<evidence type="ECO:0000313" key="5">
    <source>
        <dbReference type="EMBL" id="MCW6510816.1"/>
    </source>
</evidence>
<dbReference type="PANTHER" id="PTHR30098:SF2">
    <property type="entry name" value="LEUCYL_PHENYLALANYL-TRNA--PROTEIN TRANSFERASE"/>
    <property type="match status" value="1"/>
</dbReference>
<comment type="caution">
    <text evidence="5">The sequence shown here is derived from an EMBL/GenBank/DDBJ whole genome shotgun (WGS) entry which is preliminary data.</text>
</comment>
<dbReference type="SUPFAM" id="SSF55729">
    <property type="entry name" value="Acyl-CoA N-acyltransferases (Nat)"/>
    <property type="match status" value="1"/>
</dbReference>
<organism evidence="5 6">
    <name type="scientific">Lichenifustis flavocetrariae</name>
    <dbReference type="NCBI Taxonomy" id="2949735"/>
    <lineage>
        <taxon>Bacteria</taxon>
        <taxon>Pseudomonadati</taxon>
        <taxon>Pseudomonadota</taxon>
        <taxon>Alphaproteobacteria</taxon>
        <taxon>Hyphomicrobiales</taxon>
        <taxon>Lichenihabitantaceae</taxon>
        <taxon>Lichenifustis</taxon>
    </lineage>
</organism>
<dbReference type="InterPro" id="IPR042203">
    <property type="entry name" value="Leu/Phe-tRNA_Trfase_C"/>
</dbReference>
<name>A0AA42CLU5_9HYPH</name>
<evidence type="ECO:0000256" key="4">
    <source>
        <dbReference type="HAMAP-Rule" id="MF_00688"/>
    </source>
</evidence>
<evidence type="ECO:0000313" key="6">
    <source>
        <dbReference type="Proteomes" id="UP001165667"/>
    </source>
</evidence>
<dbReference type="GO" id="GO:0030163">
    <property type="term" value="P:protein catabolic process"/>
    <property type="evidence" value="ECO:0007669"/>
    <property type="project" value="UniProtKB-UniRule"/>
</dbReference>
<protein>
    <recommendedName>
        <fullName evidence="4">Leucyl/phenylalanyl-tRNA--protein transferase</fullName>
        <ecNumber evidence="4">2.3.2.6</ecNumber>
    </recommendedName>
    <alternativeName>
        <fullName evidence="4">L/F-transferase</fullName>
    </alternativeName>
    <alternativeName>
        <fullName evidence="4">Leucyltransferase</fullName>
    </alternativeName>
    <alternativeName>
        <fullName evidence="4">Phenyalanyltransferase</fullName>
    </alternativeName>
</protein>
<dbReference type="Gene3D" id="3.40.630.70">
    <property type="entry name" value="Leucyl/phenylalanyl-tRNA-protein transferase, C-terminal domain"/>
    <property type="match status" value="1"/>
</dbReference>
<dbReference type="InterPro" id="IPR016181">
    <property type="entry name" value="Acyl_CoA_acyltransferase"/>
</dbReference>
<evidence type="ECO:0000256" key="1">
    <source>
        <dbReference type="ARBA" id="ARBA00022490"/>
    </source>
</evidence>
<dbReference type="Proteomes" id="UP001165667">
    <property type="component" value="Unassembled WGS sequence"/>
</dbReference>
<comment type="subcellular location">
    <subcellularLocation>
        <location evidence="4">Cytoplasm</location>
    </subcellularLocation>
</comment>
<proteinExistence type="inferred from homology"/>
<comment type="function">
    <text evidence="4">Functions in the N-end rule pathway of protein degradation where it conjugates Leu, Phe and, less efficiently, Met from aminoacyl-tRNAs to the N-termini of proteins containing an N-terminal arginine or lysine.</text>
</comment>
<dbReference type="NCBIfam" id="TIGR00667">
    <property type="entry name" value="aat"/>
    <property type="match status" value="1"/>
</dbReference>
<comment type="similarity">
    <text evidence="4">Belongs to the L/F-transferase family.</text>
</comment>
<keyword evidence="6" id="KW-1185">Reference proteome</keyword>
<evidence type="ECO:0000256" key="3">
    <source>
        <dbReference type="ARBA" id="ARBA00023315"/>
    </source>
</evidence>
<comment type="catalytic activity">
    <reaction evidence="4">
        <text>N-terminal L-lysyl-[protein] + L-leucyl-tRNA(Leu) = N-terminal L-leucyl-L-lysyl-[protein] + tRNA(Leu) + H(+)</text>
        <dbReference type="Rhea" id="RHEA:12340"/>
        <dbReference type="Rhea" id="RHEA-COMP:9613"/>
        <dbReference type="Rhea" id="RHEA-COMP:9622"/>
        <dbReference type="Rhea" id="RHEA-COMP:12670"/>
        <dbReference type="Rhea" id="RHEA-COMP:12671"/>
        <dbReference type="ChEBI" id="CHEBI:15378"/>
        <dbReference type="ChEBI" id="CHEBI:65249"/>
        <dbReference type="ChEBI" id="CHEBI:78442"/>
        <dbReference type="ChEBI" id="CHEBI:78494"/>
        <dbReference type="ChEBI" id="CHEBI:133043"/>
        <dbReference type="EC" id="2.3.2.6"/>
    </reaction>
</comment>
<sequence>MPASNPINLTPDLLLRAYAAGLFPMAESADDPELFWVEPRLRGIFPLDAMMISRSLAKAIRSDRFEVRIDADFDAVIEGCAAIGPSRPSTWINETIRNAYRDMFRYGHVHTVETYRDEVLVGGLYGVSIGGAFFGESMFHRETDASKIAVAHLAARLIRGGYTLLDAQFVTPHLATLGAVEISRDRYRRLLAKAIDRPAKFNPNADRMSGADVLAVIRQASSSGEALTAS</sequence>
<dbReference type="RefSeq" id="WP_282587189.1">
    <property type="nucleotide sequence ID" value="NZ_JAMOIM010000018.1"/>
</dbReference>
<dbReference type="AlphaFoldDB" id="A0AA42CLU5"/>
<dbReference type="GO" id="GO:0005737">
    <property type="term" value="C:cytoplasm"/>
    <property type="evidence" value="ECO:0007669"/>
    <property type="project" value="UniProtKB-SubCell"/>
</dbReference>
<keyword evidence="1 4" id="KW-0963">Cytoplasm</keyword>
<dbReference type="HAMAP" id="MF_00688">
    <property type="entry name" value="Leu_Phe_trans"/>
    <property type="match status" value="1"/>
</dbReference>
<dbReference type="EC" id="2.3.2.6" evidence="4"/>
<dbReference type="Pfam" id="PF03588">
    <property type="entry name" value="Leu_Phe_trans"/>
    <property type="match status" value="1"/>
</dbReference>
<comment type="catalytic activity">
    <reaction evidence="4">
        <text>L-phenylalanyl-tRNA(Phe) + an N-terminal L-alpha-aminoacyl-[protein] = an N-terminal L-phenylalanyl-L-alpha-aminoacyl-[protein] + tRNA(Phe)</text>
        <dbReference type="Rhea" id="RHEA:43632"/>
        <dbReference type="Rhea" id="RHEA-COMP:9668"/>
        <dbReference type="Rhea" id="RHEA-COMP:9699"/>
        <dbReference type="Rhea" id="RHEA-COMP:10636"/>
        <dbReference type="Rhea" id="RHEA-COMP:10637"/>
        <dbReference type="ChEBI" id="CHEBI:78442"/>
        <dbReference type="ChEBI" id="CHEBI:78531"/>
        <dbReference type="ChEBI" id="CHEBI:78597"/>
        <dbReference type="ChEBI" id="CHEBI:83561"/>
        <dbReference type="EC" id="2.3.2.6"/>
    </reaction>
</comment>
<keyword evidence="3 4" id="KW-0012">Acyltransferase</keyword>